<dbReference type="GO" id="GO:0048046">
    <property type="term" value="C:apoplast"/>
    <property type="evidence" value="ECO:0007669"/>
    <property type="project" value="UniProtKB-SubCell"/>
</dbReference>
<dbReference type="InterPro" id="IPR004265">
    <property type="entry name" value="Dirigent"/>
</dbReference>
<evidence type="ECO:0000256" key="1">
    <source>
        <dbReference type="RuleBase" id="RU363099"/>
    </source>
</evidence>
<comment type="subcellular location">
    <subcellularLocation>
        <location evidence="1">Secreted</location>
        <location evidence="1">Extracellular space</location>
        <location evidence="1">Apoplast</location>
    </subcellularLocation>
</comment>
<dbReference type="AlphaFoldDB" id="A0A7J7LIL3"/>
<dbReference type="EMBL" id="JACGCM010002260">
    <property type="protein sequence ID" value="KAF6142402.1"/>
    <property type="molecule type" value="Genomic_DNA"/>
</dbReference>
<keyword evidence="1" id="KW-0964">Secreted</keyword>
<comment type="caution">
    <text evidence="2">The sequence shown here is derived from an EMBL/GenBank/DDBJ whole genome shotgun (WGS) entry which is preliminary data.</text>
</comment>
<comment type="similarity">
    <text evidence="1">Belongs to the plant dirigent protein family.</text>
</comment>
<reference evidence="2 3" key="1">
    <citation type="journal article" date="2020" name="IScience">
        <title>Genome Sequencing of the Endangered Kingdonia uniflora (Circaeasteraceae, Ranunculales) Reveals Potential Mechanisms of Evolutionary Specialization.</title>
        <authorList>
            <person name="Sun Y."/>
            <person name="Deng T."/>
            <person name="Zhang A."/>
            <person name="Moore M.J."/>
            <person name="Landis J.B."/>
            <person name="Lin N."/>
            <person name="Zhang H."/>
            <person name="Zhang X."/>
            <person name="Huang J."/>
            <person name="Zhang X."/>
            <person name="Sun H."/>
            <person name="Wang H."/>
        </authorList>
    </citation>
    <scope>NUCLEOTIDE SEQUENCE [LARGE SCALE GENOMIC DNA]</scope>
    <source>
        <strain evidence="2">TB1705</strain>
        <tissue evidence="2">Leaf</tissue>
    </source>
</reference>
<dbReference type="PANTHER" id="PTHR46215">
    <property type="entry name" value="DIRIGENT PROTEIN 24-RELATED"/>
    <property type="match status" value="1"/>
</dbReference>
<dbReference type="PANTHER" id="PTHR46215:SF17">
    <property type="entry name" value="DIRIGENT PROTEIN"/>
    <property type="match status" value="1"/>
</dbReference>
<name>A0A7J7LIL3_9MAGN</name>
<sequence length="70" mass="7647">MTINELLLGTPLSGSPLVGKARGVYVATSEDRSSHMIAMPVMFDDGDFKDRLRFFGVYRSGVSESHIAVI</sequence>
<evidence type="ECO:0000313" key="2">
    <source>
        <dbReference type="EMBL" id="KAF6142402.1"/>
    </source>
</evidence>
<dbReference type="Pfam" id="PF03018">
    <property type="entry name" value="Dirigent"/>
    <property type="match status" value="1"/>
</dbReference>
<keyword evidence="3" id="KW-1185">Reference proteome</keyword>
<proteinExistence type="inferred from homology"/>
<dbReference type="Proteomes" id="UP000541444">
    <property type="component" value="Unassembled WGS sequence"/>
</dbReference>
<comment type="function">
    <text evidence="1">Dirigent proteins impart stereoselectivity on the phenoxy radical-coupling reaction, yielding optically active lignans from two molecules of coniferyl alcohol in the biosynthesis of lignans, flavonolignans, and alkaloids and thus plays a central role in plant secondary metabolism.</text>
</comment>
<keyword evidence="1" id="KW-0052">Apoplast</keyword>
<dbReference type="OrthoDB" id="1685727at2759"/>
<accession>A0A7J7LIL3</accession>
<evidence type="ECO:0000313" key="3">
    <source>
        <dbReference type="Proteomes" id="UP000541444"/>
    </source>
</evidence>
<protein>
    <recommendedName>
        <fullName evidence="1">Dirigent protein</fullName>
    </recommendedName>
</protein>
<organism evidence="2 3">
    <name type="scientific">Kingdonia uniflora</name>
    <dbReference type="NCBI Taxonomy" id="39325"/>
    <lineage>
        <taxon>Eukaryota</taxon>
        <taxon>Viridiplantae</taxon>
        <taxon>Streptophyta</taxon>
        <taxon>Embryophyta</taxon>
        <taxon>Tracheophyta</taxon>
        <taxon>Spermatophyta</taxon>
        <taxon>Magnoliopsida</taxon>
        <taxon>Ranunculales</taxon>
        <taxon>Circaeasteraceae</taxon>
        <taxon>Kingdonia</taxon>
    </lineage>
</organism>
<gene>
    <name evidence="2" type="ORF">GIB67_033829</name>
</gene>
<comment type="subunit">
    <text evidence="1">Homodimer.</text>
</comment>